<comment type="similarity">
    <text evidence="1">Belongs to the HGH1 family.</text>
</comment>
<evidence type="ECO:0000256" key="2">
    <source>
        <dbReference type="ARBA" id="ARBA00014076"/>
    </source>
</evidence>
<dbReference type="PANTHER" id="PTHR13387:SF9">
    <property type="entry name" value="PROTEIN HGH1 HOMOLOG"/>
    <property type="match status" value="1"/>
</dbReference>
<gene>
    <name evidence="6" type="ORF">SNE40_004027</name>
</gene>
<evidence type="ECO:0000313" key="6">
    <source>
        <dbReference type="EMBL" id="KAK6192583.1"/>
    </source>
</evidence>
<name>A0AAN8KCT6_PATCE</name>
<accession>A0AAN8KCT6</accession>
<dbReference type="Pfam" id="PF04063">
    <property type="entry name" value="DUF383"/>
    <property type="match status" value="1"/>
</dbReference>
<sequence>MATLDEATRSTLEKEILPFLNKSARTDVKSLALEYFLGMTGTPEGRQFISDGDKYLEGIISLTTDEHEAIMKDAFYSLLNLATDEDTAWRLLNMEKYPKNGINWTRLALDKEYQLADVVTGLVSNLTRSLKCAEKLVSQIAECDDISIEKIVYALCDLQHNKAAKLHYLGPILSNLTQVPYIRQEVTNKDRCIIQRLLPFTEFSASDIRRGGAIGAIRNCCFDSSYHEWLLGDDVDILPRLLLPLAGGEEFDDDDMEKLPIDLQYLSPDKKREPDPDIRLMLIETINQLLATKHGRRVMKEKNVYVIMRELHKWETAVANNQAIQNVVDILIGDEPKEGMENLHLVDIPKETEQKFKESDRELAKEIAEDENNGQK</sequence>
<dbReference type="InterPro" id="IPR007206">
    <property type="entry name" value="Protein_HGH1_C"/>
</dbReference>
<feature type="region of interest" description="Disordered" evidence="3">
    <location>
        <begin position="354"/>
        <end position="376"/>
    </location>
</feature>
<evidence type="ECO:0000313" key="7">
    <source>
        <dbReference type="Proteomes" id="UP001347796"/>
    </source>
</evidence>
<dbReference type="Gene3D" id="1.25.10.10">
    <property type="entry name" value="Leucine-rich Repeat Variant"/>
    <property type="match status" value="1"/>
</dbReference>
<dbReference type="Pfam" id="PF04064">
    <property type="entry name" value="DUF384"/>
    <property type="match status" value="1"/>
</dbReference>
<comment type="caution">
    <text evidence="6">The sequence shown here is derived from an EMBL/GenBank/DDBJ whole genome shotgun (WGS) entry which is preliminary data.</text>
</comment>
<feature type="compositionally biased region" description="Basic and acidic residues" evidence="3">
    <location>
        <begin position="354"/>
        <end position="367"/>
    </location>
</feature>
<evidence type="ECO:0000259" key="5">
    <source>
        <dbReference type="Pfam" id="PF04064"/>
    </source>
</evidence>
<evidence type="ECO:0000256" key="1">
    <source>
        <dbReference type="ARBA" id="ARBA00006712"/>
    </source>
</evidence>
<keyword evidence="7" id="KW-1185">Reference proteome</keyword>
<dbReference type="InterPro" id="IPR039717">
    <property type="entry name" value="Hgh1"/>
</dbReference>
<feature type="domain" description="Protein HGH1 C-terminal" evidence="5">
    <location>
        <begin position="285"/>
        <end position="339"/>
    </location>
</feature>
<feature type="domain" description="Protein HGH1 N-terminal" evidence="4">
    <location>
        <begin position="109"/>
        <end position="279"/>
    </location>
</feature>
<dbReference type="AlphaFoldDB" id="A0AAN8KCT6"/>
<evidence type="ECO:0000259" key="4">
    <source>
        <dbReference type="Pfam" id="PF04063"/>
    </source>
</evidence>
<dbReference type="EMBL" id="JAZGQO010000002">
    <property type="protein sequence ID" value="KAK6192583.1"/>
    <property type="molecule type" value="Genomic_DNA"/>
</dbReference>
<protein>
    <recommendedName>
        <fullName evidence="2">Protein HGH1 homolog</fullName>
    </recommendedName>
</protein>
<dbReference type="SUPFAM" id="SSF48371">
    <property type="entry name" value="ARM repeat"/>
    <property type="match status" value="1"/>
</dbReference>
<proteinExistence type="inferred from homology"/>
<evidence type="ECO:0000256" key="3">
    <source>
        <dbReference type="SAM" id="MobiDB-lite"/>
    </source>
</evidence>
<dbReference type="InterPro" id="IPR011989">
    <property type="entry name" value="ARM-like"/>
</dbReference>
<reference evidence="6 7" key="1">
    <citation type="submission" date="2024-01" db="EMBL/GenBank/DDBJ databases">
        <title>The genome of the rayed Mediterranean limpet Patella caerulea (Linnaeus, 1758).</title>
        <authorList>
            <person name="Anh-Thu Weber A."/>
            <person name="Halstead-Nussloch G."/>
        </authorList>
    </citation>
    <scope>NUCLEOTIDE SEQUENCE [LARGE SCALE GENOMIC DNA]</scope>
    <source>
        <strain evidence="6">AATW-2023a</strain>
        <tissue evidence="6">Whole specimen</tissue>
    </source>
</reference>
<dbReference type="InterPro" id="IPR007205">
    <property type="entry name" value="Protein_HGH1_N"/>
</dbReference>
<dbReference type="InterPro" id="IPR016024">
    <property type="entry name" value="ARM-type_fold"/>
</dbReference>
<dbReference type="PANTHER" id="PTHR13387">
    <property type="entry name" value="PROTEIN HGH1 HOMOLOG"/>
    <property type="match status" value="1"/>
</dbReference>
<organism evidence="6 7">
    <name type="scientific">Patella caerulea</name>
    <name type="common">Rayed Mediterranean limpet</name>
    <dbReference type="NCBI Taxonomy" id="87958"/>
    <lineage>
        <taxon>Eukaryota</taxon>
        <taxon>Metazoa</taxon>
        <taxon>Spiralia</taxon>
        <taxon>Lophotrochozoa</taxon>
        <taxon>Mollusca</taxon>
        <taxon>Gastropoda</taxon>
        <taxon>Patellogastropoda</taxon>
        <taxon>Patelloidea</taxon>
        <taxon>Patellidae</taxon>
        <taxon>Patella</taxon>
    </lineage>
</organism>
<dbReference type="Proteomes" id="UP001347796">
    <property type="component" value="Unassembled WGS sequence"/>
</dbReference>